<keyword evidence="3" id="KW-1185">Reference proteome</keyword>
<dbReference type="EMBL" id="JAHXPT010000011">
    <property type="protein sequence ID" value="MBW6411049.1"/>
    <property type="molecule type" value="Genomic_DNA"/>
</dbReference>
<dbReference type="RefSeq" id="WP_219780513.1">
    <property type="nucleotide sequence ID" value="NZ_JAHXPT010000011.1"/>
</dbReference>
<gene>
    <name evidence="2" type="ORF">KYD98_13205</name>
</gene>
<keyword evidence="1" id="KW-0472">Membrane</keyword>
<protein>
    <submittedName>
        <fullName evidence="2">Uncharacterized protein</fullName>
    </submittedName>
</protein>
<accession>A0ABS7AR65</accession>
<comment type="caution">
    <text evidence="2">The sequence shown here is derived from an EMBL/GenBank/DDBJ whole genome shotgun (WGS) entry which is preliminary data.</text>
</comment>
<name>A0ABS7AR65_9CLOT</name>
<organism evidence="2 3">
    <name type="scientific">Clostridium weizhouense</name>
    <dbReference type="NCBI Taxonomy" id="2859781"/>
    <lineage>
        <taxon>Bacteria</taxon>
        <taxon>Bacillati</taxon>
        <taxon>Bacillota</taxon>
        <taxon>Clostridia</taxon>
        <taxon>Eubacteriales</taxon>
        <taxon>Clostridiaceae</taxon>
        <taxon>Clostridium</taxon>
    </lineage>
</organism>
<proteinExistence type="predicted"/>
<sequence length="85" mass="9920">MNMAAFLLTTVSIVYAIKLTKYNFKYEQRQKVKILHSLIYLIIAIPFFKIIFLMLFDDTLIVISTTISSLGVYYVYTIKQKNKGN</sequence>
<evidence type="ECO:0000256" key="1">
    <source>
        <dbReference type="SAM" id="Phobius"/>
    </source>
</evidence>
<dbReference type="Proteomes" id="UP001519921">
    <property type="component" value="Unassembled WGS sequence"/>
</dbReference>
<evidence type="ECO:0000313" key="3">
    <source>
        <dbReference type="Proteomes" id="UP001519921"/>
    </source>
</evidence>
<keyword evidence="1" id="KW-0812">Transmembrane</keyword>
<feature type="transmembrane region" description="Helical" evidence="1">
    <location>
        <begin position="32"/>
        <end position="52"/>
    </location>
</feature>
<keyword evidence="1" id="KW-1133">Transmembrane helix</keyword>
<reference evidence="2 3" key="1">
    <citation type="submission" date="2021-07" db="EMBL/GenBank/DDBJ databases">
        <title>Clostridium weizhouense sp. nov., an anaerobic bacterium isolated from activated sludge of Petroleum wastewater.</title>
        <authorList>
            <person name="Li Q."/>
        </authorList>
    </citation>
    <scope>NUCLEOTIDE SEQUENCE [LARGE SCALE GENOMIC DNA]</scope>
    <source>
        <strain evidence="2 3">YB-6</strain>
    </source>
</reference>
<evidence type="ECO:0000313" key="2">
    <source>
        <dbReference type="EMBL" id="MBW6411049.1"/>
    </source>
</evidence>
<feature type="transmembrane region" description="Helical" evidence="1">
    <location>
        <begin position="59"/>
        <end position="76"/>
    </location>
</feature>